<dbReference type="RefSeq" id="WP_358358446.1">
    <property type="nucleotide sequence ID" value="NZ_JBEZFP010000079.1"/>
</dbReference>
<evidence type="ECO:0000313" key="5">
    <source>
        <dbReference type="EMBL" id="MEU8137082.1"/>
    </source>
</evidence>
<evidence type="ECO:0000256" key="3">
    <source>
        <dbReference type="ARBA" id="ARBA00023163"/>
    </source>
</evidence>
<organism evidence="5 6">
    <name type="scientific">Streptodolium elevatio</name>
    <dbReference type="NCBI Taxonomy" id="3157996"/>
    <lineage>
        <taxon>Bacteria</taxon>
        <taxon>Bacillati</taxon>
        <taxon>Actinomycetota</taxon>
        <taxon>Actinomycetes</taxon>
        <taxon>Kitasatosporales</taxon>
        <taxon>Streptomycetaceae</taxon>
        <taxon>Streptodolium</taxon>
    </lineage>
</organism>
<dbReference type="InterPro" id="IPR005025">
    <property type="entry name" value="FMN_Rdtase-like_dom"/>
</dbReference>
<dbReference type="InterPro" id="IPR018060">
    <property type="entry name" value="HTH_AraC"/>
</dbReference>
<dbReference type="Proteomes" id="UP001551482">
    <property type="component" value="Unassembled WGS sequence"/>
</dbReference>
<dbReference type="InterPro" id="IPR018062">
    <property type="entry name" value="HTH_AraC-typ_CS"/>
</dbReference>
<evidence type="ECO:0000259" key="4">
    <source>
        <dbReference type="PROSITE" id="PS01124"/>
    </source>
</evidence>
<dbReference type="SUPFAM" id="SSF52218">
    <property type="entry name" value="Flavoproteins"/>
    <property type="match status" value="1"/>
</dbReference>
<comment type="caution">
    <text evidence="5">The sequence shown here is derived from an EMBL/GenBank/DDBJ whole genome shotgun (WGS) entry which is preliminary data.</text>
</comment>
<accession>A0ABV3DNP4</accession>
<evidence type="ECO:0000256" key="1">
    <source>
        <dbReference type="ARBA" id="ARBA00023015"/>
    </source>
</evidence>
<evidence type="ECO:0000256" key="2">
    <source>
        <dbReference type="ARBA" id="ARBA00023125"/>
    </source>
</evidence>
<keyword evidence="3" id="KW-0804">Transcription</keyword>
<keyword evidence="6" id="KW-1185">Reference proteome</keyword>
<name>A0ABV3DNP4_9ACTN</name>
<dbReference type="Pfam" id="PF03358">
    <property type="entry name" value="FMN_red"/>
    <property type="match status" value="1"/>
</dbReference>
<dbReference type="Gene3D" id="1.10.10.60">
    <property type="entry name" value="Homeodomain-like"/>
    <property type="match status" value="2"/>
</dbReference>
<keyword evidence="2" id="KW-0238">DNA-binding</keyword>
<dbReference type="InterPro" id="IPR029039">
    <property type="entry name" value="Flavoprotein-like_sf"/>
</dbReference>
<feature type="domain" description="HTH araC/xylS-type" evidence="4">
    <location>
        <begin position="210"/>
        <end position="309"/>
    </location>
</feature>
<reference evidence="5 6" key="1">
    <citation type="submission" date="2024-06" db="EMBL/GenBank/DDBJ databases">
        <title>The Natural Products Discovery Center: Release of the First 8490 Sequenced Strains for Exploring Actinobacteria Biosynthetic Diversity.</title>
        <authorList>
            <person name="Kalkreuter E."/>
            <person name="Kautsar S.A."/>
            <person name="Yang D."/>
            <person name="Bader C.D."/>
            <person name="Teijaro C.N."/>
            <person name="Fluegel L."/>
            <person name="Davis C.M."/>
            <person name="Simpson J.R."/>
            <person name="Lauterbach L."/>
            <person name="Steele A.D."/>
            <person name="Gui C."/>
            <person name="Meng S."/>
            <person name="Li G."/>
            <person name="Viehrig K."/>
            <person name="Ye F."/>
            <person name="Su P."/>
            <person name="Kiefer A.F."/>
            <person name="Nichols A."/>
            <person name="Cepeda A.J."/>
            <person name="Yan W."/>
            <person name="Fan B."/>
            <person name="Jiang Y."/>
            <person name="Adhikari A."/>
            <person name="Zheng C.-J."/>
            <person name="Schuster L."/>
            <person name="Cowan T.M."/>
            <person name="Smanski M.J."/>
            <person name="Chevrette M.G."/>
            <person name="De Carvalho L.P.S."/>
            <person name="Shen B."/>
        </authorList>
    </citation>
    <scope>NUCLEOTIDE SEQUENCE [LARGE SCALE GENOMIC DNA]</scope>
    <source>
        <strain evidence="5 6">NPDC048946</strain>
    </source>
</reference>
<dbReference type="PROSITE" id="PS00041">
    <property type="entry name" value="HTH_ARAC_FAMILY_1"/>
    <property type="match status" value="1"/>
</dbReference>
<gene>
    <name evidence="5" type="ORF">AB0C36_26650</name>
</gene>
<keyword evidence="1" id="KW-0805">Transcription regulation</keyword>
<evidence type="ECO:0000313" key="6">
    <source>
        <dbReference type="Proteomes" id="UP001551482"/>
    </source>
</evidence>
<dbReference type="EMBL" id="JBEZFP010000079">
    <property type="protein sequence ID" value="MEU8137082.1"/>
    <property type="molecule type" value="Genomic_DNA"/>
</dbReference>
<dbReference type="PANTHER" id="PTHR43280">
    <property type="entry name" value="ARAC-FAMILY TRANSCRIPTIONAL REGULATOR"/>
    <property type="match status" value="1"/>
</dbReference>
<dbReference type="SUPFAM" id="SSF46689">
    <property type="entry name" value="Homeodomain-like"/>
    <property type="match status" value="2"/>
</dbReference>
<protein>
    <submittedName>
        <fullName evidence="5">Helix-turn-helix domain-containing protein</fullName>
    </submittedName>
</protein>
<dbReference type="InterPro" id="IPR009057">
    <property type="entry name" value="Homeodomain-like_sf"/>
</dbReference>
<proteinExistence type="predicted"/>
<dbReference type="PROSITE" id="PS01124">
    <property type="entry name" value="HTH_ARAC_FAMILY_2"/>
    <property type="match status" value="1"/>
</dbReference>
<dbReference type="PANTHER" id="PTHR43280:SF2">
    <property type="entry name" value="HTH-TYPE TRANSCRIPTIONAL REGULATOR EXSA"/>
    <property type="match status" value="1"/>
</dbReference>
<dbReference type="Pfam" id="PF12833">
    <property type="entry name" value="HTH_18"/>
    <property type="match status" value="1"/>
</dbReference>
<sequence>MAQSSTLPTAPVVLVVSDAAEHSDCGAASFAAFRDMIGAAAGRPPEWFQVRPAGRGVREQLRAAAGQAHALVLLTEVRNNSCSGEITLAIDELAGGPVRRKPVGLVAVGAGHGSHAVDHLRVVLAALDAVVIPTALVLPGPARTGWPRLRPAAFADAAGAVPGEEPAPNRALKGFVDELFWFTGRLRADPPNGNSRPGGAGPDAVAEQVDAAVAFIRENFADNELTLGLAARAAHMSKYHFSRTFKKRTGQRFIDFVTELRMERARTLLLESGLSVADICLGVGYRDLSHFQRTFKAAHAISPTAFRAAAAEKSAQVRGRDRGTTEFRADAAALCGPGERSRL</sequence>
<dbReference type="SMART" id="SM00342">
    <property type="entry name" value="HTH_ARAC"/>
    <property type="match status" value="1"/>
</dbReference>
<dbReference type="Gene3D" id="3.40.50.360">
    <property type="match status" value="1"/>
</dbReference>